<feature type="transmembrane region" description="Helical" evidence="9">
    <location>
        <begin position="797"/>
        <end position="822"/>
    </location>
</feature>
<evidence type="ECO:0000256" key="6">
    <source>
        <dbReference type="ARBA" id="ARBA00023136"/>
    </source>
</evidence>
<dbReference type="GO" id="GO:0005227">
    <property type="term" value="F:calcium-activated cation channel activity"/>
    <property type="evidence" value="ECO:0007669"/>
    <property type="project" value="TreeGrafter"/>
</dbReference>
<feature type="transmembrane region" description="Helical" evidence="9">
    <location>
        <begin position="904"/>
        <end position="923"/>
    </location>
</feature>
<dbReference type="GeneID" id="117367711"/>
<keyword evidence="3 9" id="KW-0812">Transmembrane</keyword>
<feature type="domain" description="TRPM SLOG" evidence="11">
    <location>
        <begin position="89"/>
        <end position="335"/>
    </location>
</feature>
<feature type="transmembrane region" description="Helical" evidence="9">
    <location>
        <begin position="943"/>
        <end position="960"/>
    </location>
</feature>
<dbReference type="PANTHER" id="PTHR13800">
    <property type="entry name" value="TRANSIENT RECEPTOR POTENTIAL CATION CHANNEL, SUBFAMILY M, MEMBER 6"/>
    <property type="match status" value="1"/>
</dbReference>
<dbReference type="Proteomes" id="UP000515159">
    <property type="component" value="Chromosome 10"/>
</dbReference>
<dbReference type="RefSeq" id="XP_033816427.1">
    <property type="nucleotide sequence ID" value="XM_033960536.1"/>
</dbReference>
<keyword evidence="7" id="KW-0407">Ion channel</keyword>
<dbReference type="GO" id="GO:0005886">
    <property type="term" value="C:plasma membrane"/>
    <property type="evidence" value="ECO:0007669"/>
    <property type="project" value="TreeGrafter"/>
</dbReference>
<evidence type="ECO:0000259" key="12">
    <source>
        <dbReference type="Pfam" id="PF25508"/>
    </source>
</evidence>
<dbReference type="Pfam" id="PF00520">
    <property type="entry name" value="Ion_trans"/>
    <property type="match status" value="1"/>
</dbReference>
<sequence length="1218" mass="139325">MALEKDQSWIPKVFKKKTCTTFIETTEENGGVQVCQCGSPRYAHVSVAVEDNFGAAIVSKWNSNEHTTEEPTDAYGVVEFVGAGKKHSKFIRLSNETDSAVVYKLITQHWGIPPPNLVVSVLGGVGEENIRSWLKDILRKGLVKAAQSTGAWIMTKGLQVGIGKYVGEAVRDHATASTNSRIKVVAMGIAPWGVVSKREKLINPKGSFPARYYMENKGGPYYSLDNNYSAFLLVDDGTEQRMGGERVFRARLEEHISHQKIGIGGKGSIEIPVLCMLIAGEAQMVTRVYKATKSNIPCLLVAGSGGAADCLAKILEQALTLEAVRPLVEKKLKQYFPKEDVSRLANQVEQIMENRELVTVYSHQDDLEDFETVILNALVKACKKQSSDAIEYLDELKLAMAWNRVDTANTEFFHGEIHWKTNDLEDTLTDALINDKTDFVKLFIENGLNLVDYLTYGQLEELYRSVPENSVIYELLARKQEEREASRLHHHEYQLVDTSFKGKDFKLYDVSKVLRELLGDICSTFYSQQLGSYKIQSNRKFSNAKTPLKAAQNMRYDTQKSSMPWVDLFIWAILQNRKEMANYFWEMGSDSVASALAATKILTELARFALEAEEAQAMRELARTFEHLAIGVFNECYRDSESRAFHLLVRCSSRWQGATCLQLAYEADARNFFSQDGVQSMLTENWWGQMEQTTPVWKLILTFFCPPLVYSGLIDFKVMEEDRMSDVPDGLELESLNADVNAHNPETTDGENLLEEMEKEEENGKEPVVPGPTLEPPGENVKLKRIRPFWLRRWKQFWSAPITAFLGNVVMYFAFLFLFSYVLLLDFKLAPPDGPSTSEGILYFWVFTMVCEEIRQSFFVGNAPVAQKVKQYMQDSWNHVDITALLMFMVGLSCRMFPQTFEAGRTILCFDFMIFTLRLIHIFAVNKELGPKIIIVQKMMKDVFFFLFFLGVWLIAYGVATEGLLHPSDMRLTWIFRRVFYRPYLQIFGQIPLDEIDAARITISNCTDDPLSIFMEKAPPCPNTYANWLVLLLLVVFLLVANILLLNLLIAMFSYTFSKVQENSDIYWKFQRYNLIVEYHNRPVLAPPFIIISHIHTFIKRKIRKVESMKVKHFKLQLEGPQDSRMLIWEAVQKENYLVNVAKIKRDSDTERLRRTSQKVDQALKHLTEIKDQDRRLKALESEMESLNSAISWMIEALSQSEVIKCTTPPPRLKRSKC</sequence>
<protein>
    <submittedName>
        <fullName evidence="14">Transient receptor potential cation channel subfamily M member 4-like</fullName>
    </submittedName>
</protein>
<evidence type="ECO:0000313" key="13">
    <source>
        <dbReference type="Proteomes" id="UP000515159"/>
    </source>
</evidence>
<evidence type="ECO:0000256" key="4">
    <source>
        <dbReference type="ARBA" id="ARBA00022989"/>
    </source>
</evidence>
<dbReference type="InParanoid" id="A0A6P8SDX3"/>
<proteinExistence type="predicted"/>
<dbReference type="KEGG" id="gsh:117367711"/>
<name>A0A6P8SDX3_GEOSA</name>
<dbReference type="InterPro" id="IPR041491">
    <property type="entry name" value="TRPM_SLOG"/>
</dbReference>
<evidence type="ECO:0000256" key="1">
    <source>
        <dbReference type="ARBA" id="ARBA00004141"/>
    </source>
</evidence>
<evidence type="ECO:0000256" key="8">
    <source>
        <dbReference type="SAM" id="Coils"/>
    </source>
</evidence>
<dbReference type="GO" id="GO:0099604">
    <property type="term" value="F:ligand-gated calcium channel activity"/>
    <property type="evidence" value="ECO:0007669"/>
    <property type="project" value="TreeGrafter"/>
</dbReference>
<keyword evidence="8" id="KW-0175">Coiled coil</keyword>
<dbReference type="Pfam" id="PF18139">
    <property type="entry name" value="LSDAT_euk"/>
    <property type="match status" value="1"/>
</dbReference>
<keyword evidence="6 9" id="KW-0472">Membrane</keyword>
<feature type="domain" description="Ion transport" evidence="10">
    <location>
        <begin position="812"/>
        <end position="1064"/>
    </location>
</feature>
<dbReference type="AlphaFoldDB" id="A0A6P8SDX3"/>
<evidence type="ECO:0000256" key="7">
    <source>
        <dbReference type="ARBA" id="ARBA00023303"/>
    </source>
</evidence>
<keyword evidence="13" id="KW-1185">Reference proteome</keyword>
<keyword evidence="4 9" id="KW-1133">Transmembrane helix</keyword>
<accession>A0A6P8SDX3</accession>
<dbReference type="FunCoup" id="A0A6P8SDX3">
    <property type="interactions" value="338"/>
</dbReference>
<keyword evidence="2" id="KW-0813">Transport</keyword>
<feature type="transmembrane region" description="Helical" evidence="9">
    <location>
        <begin position="1025"/>
        <end position="1050"/>
    </location>
</feature>
<dbReference type="Pfam" id="PF25508">
    <property type="entry name" value="TRPM2"/>
    <property type="match status" value="1"/>
</dbReference>
<organism evidence="13 14">
    <name type="scientific">Geotrypetes seraphini</name>
    <name type="common">Gaboon caecilian</name>
    <name type="synonym">Caecilia seraphini</name>
    <dbReference type="NCBI Taxonomy" id="260995"/>
    <lineage>
        <taxon>Eukaryota</taxon>
        <taxon>Metazoa</taxon>
        <taxon>Chordata</taxon>
        <taxon>Craniata</taxon>
        <taxon>Vertebrata</taxon>
        <taxon>Euteleostomi</taxon>
        <taxon>Amphibia</taxon>
        <taxon>Gymnophiona</taxon>
        <taxon>Geotrypetes</taxon>
    </lineage>
</organism>
<dbReference type="InterPro" id="IPR057366">
    <property type="entry name" value="TRPM-like"/>
</dbReference>
<evidence type="ECO:0000259" key="11">
    <source>
        <dbReference type="Pfam" id="PF18139"/>
    </source>
</evidence>
<dbReference type="InterPro" id="IPR005821">
    <property type="entry name" value="Ion_trans_dom"/>
</dbReference>
<evidence type="ECO:0000256" key="2">
    <source>
        <dbReference type="ARBA" id="ARBA00022448"/>
    </source>
</evidence>
<dbReference type="InterPro" id="IPR050927">
    <property type="entry name" value="TRPM"/>
</dbReference>
<evidence type="ECO:0000256" key="5">
    <source>
        <dbReference type="ARBA" id="ARBA00023065"/>
    </source>
</evidence>
<evidence type="ECO:0000256" key="9">
    <source>
        <dbReference type="SAM" id="Phobius"/>
    </source>
</evidence>
<feature type="coiled-coil region" evidence="8">
    <location>
        <begin position="1153"/>
        <end position="1190"/>
    </location>
</feature>
<reference evidence="14" key="1">
    <citation type="submission" date="2025-08" db="UniProtKB">
        <authorList>
            <consortium name="RefSeq"/>
        </authorList>
    </citation>
    <scope>IDENTIFICATION</scope>
</reference>
<feature type="domain" description="TRPM-like" evidence="12">
    <location>
        <begin position="411"/>
        <end position="675"/>
    </location>
</feature>
<comment type="subcellular location">
    <subcellularLocation>
        <location evidence="1">Membrane</location>
        <topology evidence="1">Multi-pass membrane protein</topology>
    </subcellularLocation>
</comment>
<evidence type="ECO:0000313" key="14">
    <source>
        <dbReference type="RefSeq" id="XP_033816427.1"/>
    </source>
</evidence>
<evidence type="ECO:0000259" key="10">
    <source>
        <dbReference type="Pfam" id="PF00520"/>
    </source>
</evidence>
<keyword evidence="5" id="KW-0406">Ion transport</keyword>
<gene>
    <name evidence="14" type="primary">LOC117367711</name>
</gene>
<dbReference type="PANTHER" id="PTHR13800:SF6">
    <property type="entry name" value="TRANSIENT RECEPTOR POTENTIAL CATION CHANNEL SUBFAMILY M MEMBER 4"/>
    <property type="match status" value="1"/>
</dbReference>
<feature type="transmembrane region" description="Helical" evidence="9">
    <location>
        <begin position="877"/>
        <end position="898"/>
    </location>
</feature>
<dbReference type="OrthoDB" id="310870at2759"/>
<evidence type="ECO:0000256" key="3">
    <source>
        <dbReference type="ARBA" id="ARBA00022692"/>
    </source>
</evidence>